<reference evidence="3" key="1">
    <citation type="journal article" date="2015" name="Proc. Natl. Acad. Sci. U.S.A.">
        <title>Genome sequencing of adzuki bean (Vigna angularis) provides insight into high starch and low fat accumulation and domestication.</title>
        <authorList>
            <person name="Yang K."/>
            <person name="Tian Z."/>
            <person name="Chen C."/>
            <person name="Luo L."/>
            <person name="Zhao B."/>
            <person name="Wang Z."/>
            <person name="Yu L."/>
            <person name="Li Y."/>
            <person name="Sun Y."/>
            <person name="Li W."/>
            <person name="Chen Y."/>
            <person name="Li Y."/>
            <person name="Zhang Y."/>
            <person name="Ai D."/>
            <person name="Zhao J."/>
            <person name="Shang C."/>
            <person name="Ma Y."/>
            <person name="Wu B."/>
            <person name="Wang M."/>
            <person name="Gao L."/>
            <person name="Sun D."/>
            <person name="Zhang P."/>
            <person name="Guo F."/>
            <person name="Wang W."/>
            <person name="Li Y."/>
            <person name="Wang J."/>
            <person name="Varshney R.K."/>
            <person name="Wang J."/>
            <person name="Ling H.Q."/>
            <person name="Wan P."/>
        </authorList>
    </citation>
    <scope>NUCLEOTIDE SEQUENCE</scope>
    <source>
        <strain evidence="3">cv. Jingnong 6</strain>
    </source>
</reference>
<gene>
    <name evidence="2" type="ORF">LR48_Vigan232s000300</name>
</gene>
<feature type="region of interest" description="Disordered" evidence="1">
    <location>
        <begin position="1"/>
        <end position="50"/>
    </location>
</feature>
<sequence>MVARRMKVQPPPKESSVGGCMKKPHEKLGGCKMKRDSRPPPAAAPSSQLPFTACKSMATQKHPAGRRDVQLHRPAIFKSMATGSIRSSSSTVAGKCTRKKLHTPRPGWFHVQQSR</sequence>
<evidence type="ECO:0000313" key="2">
    <source>
        <dbReference type="EMBL" id="KOM26116.1"/>
    </source>
</evidence>
<accession>A0A0L9T6Z9</accession>
<organism evidence="2 3">
    <name type="scientific">Phaseolus angularis</name>
    <name type="common">Azuki bean</name>
    <name type="synonym">Vigna angularis</name>
    <dbReference type="NCBI Taxonomy" id="3914"/>
    <lineage>
        <taxon>Eukaryota</taxon>
        <taxon>Viridiplantae</taxon>
        <taxon>Streptophyta</taxon>
        <taxon>Embryophyta</taxon>
        <taxon>Tracheophyta</taxon>
        <taxon>Spermatophyta</taxon>
        <taxon>Magnoliopsida</taxon>
        <taxon>eudicotyledons</taxon>
        <taxon>Gunneridae</taxon>
        <taxon>Pentapetalae</taxon>
        <taxon>rosids</taxon>
        <taxon>fabids</taxon>
        <taxon>Fabales</taxon>
        <taxon>Fabaceae</taxon>
        <taxon>Papilionoideae</taxon>
        <taxon>50 kb inversion clade</taxon>
        <taxon>NPAAA clade</taxon>
        <taxon>indigoferoid/millettioid clade</taxon>
        <taxon>Phaseoleae</taxon>
        <taxon>Vigna</taxon>
    </lineage>
</organism>
<name>A0A0L9T6Z9_PHAAN</name>
<dbReference type="AlphaFoldDB" id="A0A0L9T6Z9"/>
<evidence type="ECO:0000256" key="1">
    <source>
        <dbReference type="SAM" id="MobiDB-lite"/>
    </source>
</evidence>
<protein>
    <submittedName>
        <fullName evidence="2">Uncharacterized protein</fullName>
    </submittedName>
</protein>
<dbReference type="Gramene" id="KOM26116">
    <property type="protein sequence ID" value="KOM26116"/>
    <property type="gene ID" value="LR48_Vigan232s000300"/>
</dbReference>
<proteinExistence type="predicted"/>
<evidence type="ECO:0000313" key="3">
    <source>
        <dbReference type="Proteomes" id="UP000053144"/>
    </source>
</evidence>
<feature type="compositionally biased region" description="Basic and acidic residues" evidence="1">
    <location>
        <begin position="26"/>
        <end position="38"/>
    </location>
</feature>
<feature type="region of interest" description="Disordered" evidence="1">
    <location>
        <begin position="83"/>
        <end position="115"/>
    </location>
</feature>
<dbReference type="EMBL" id="KQ258306">
    <property type="protein sequence ID" value="KOM26116.1"/>
    <property type="molecule type" value="Genomic_DNA"/>
</dbReference>
<dbReference type="Proteomes" id="UP000053144">
    <property type="component" value="Unassembled WGS sequence"/>
</dbReference>
<feature type="compositionally biased region" description="Polar residues" evidence="1">
    <location>
        <begin position="83"/>
        <end position="92"/>
    </location>
</feature>